<feature type="transmembrane region" description="Helical" evidence="7">
    <location>
        <begin position="236"/>
        <end position="257"/>
    </location>
</feature>
<dbReference type="InterPro" id="IPR035906">
    <property type="entry name" value="MetI-like_sf"/>
</dbReference>
<feature type="transmembrane region" description="Helical" evidence="7">
    <location>
        <begin position="25"/>
        <end position="49"/>
    </location>
</feature>
<keyword evidence="3" id="KW-1003">Cell membrane</keyword>
<keyword evidence="6 7" id="KW-0472">Membrane</keyword>
<evidence type="ECO:0000313" key="9">
    <source>
        <dbReference type="EMBL" id="BEH90162.1"/>
    </source>
</evidence>
<organism evidence="9 10">
    <name type="scientific">Turicibacter faecis</name>
    <dbReference type="NCBI Taxonomy" id="2963365"/>
    <lineage>
        <taxon>Bacteria</taxon>
        <taxon>Bacillati</taxon>
        <taxon>Bacillota</taxon>
        <taxon>Erysipelotrichia</taxon>
        <taxon>Erysipelotrichales</taxon>
        <taxon>Turicibacteraceae</taxon>
        <taxon>Turicibacter</taxon>
    </lineage>
</organism>
<dbReference type="PANTHER" id="PTHR30151:SF19">
    <property type="entry name" value="ABC TRANSPORTER PERMEASE"/>
    <property type="match status" value="1"/>
</dbReference>
<dbReference type="Gene3D" id="1.10.3720.10">
    <property type="entry name" value="MetI-like"/>
    <property type="match status" value="1"/>
</dbReference>
<evidence type="ECO:0000256" key="5">
    <source>
        <dbReference type="ARBA" id="ARBA00022989"/>
    </source>
</evidence>
<dbReference type="Pfam" id="PF00528">
    <property type="entry name" value="BPD_transp_1"/>
    <property type="match status" value="1"/>
</dbReference>
<dbReference type="SUPFAM" id="SSF161098">
    <property type="entry name" value="MetI-like"/>
    <property type="match status" value="1"/>
</dbReference>
<comment type="subcellular location">
    <subcellularLocation>
        <location evidence="1 7">Cell membrane</location>
        <topology evidence="1 7">Multi-pass membrane protein</topology>
    </subcellularLocation>
</comment>
<dbReference type="EMBL" id="AP028127">
    <property type="protein sequence ID" value="BEH90162.1"/>
    <property type="molecule type" value="Genomic_DNA"/>
</dbReference>
<dbReference type="InterPro" id="IPR000515">
    <property type="entry name" value="MetI-like"/>
</dbReference>
<comment type="similarity">
    <text evidence="7">Belongs to the binding-protein-dependent transport system permease family.</text>
</comment>
<keyword evidence="2 7" id="KW-0813">Transport</keyword>
<gene>
    <name evidence="9" type="ORF">T23_02640</name>
</gene>
<keyword evidence="10" id="KW-1185">Reference proteome</keyword>
<feature type="transmembrane region" description="Helical" evidence="7">
    <location>
        <begin position="206"/>
        <end position="229"/>
    </location>
</feature>
<feature type="transmembrane region" description="Helical" evidence="7">
    <location>
        <begin position="142"/>
        <end position="162"/>
    </location>
</feature>
<dbReference type="RefSeq" id="WP_161831814.1">
    <property type="nucleotide sequence ID" value="NZ_AP028127.1"/>
</dbReference>
<dbReference type="PROSITE" id="PS50928">
    <property type="entry name" value="ABC_TM1"/>
    <property type="match status" value="1"/>
</dbReference>
<feature type="transmembrane region" description="Helical" evidence="7">
    <location>
        <begin position="85"/>
        <end position="104"/>
    </location>
</feature>
<evidence type="ECO:0000256" key="3">
    <source>
        <dbReference type="ARBA" id="ARBA00022475"/>
    </source>
</evidence>
<reference evidence="9" key="1">
    <citation type="journal article" date="2024" name="Int. J. Syst. Evol. Microbiol.">
        <title>Turicibacter faecis sp. nov., isolated from faeces of heart failure mouse model.</title>
        <authorList>
            <person name="Imamura Y."/>
            <person name="Motooka D."/>
            <person name="Nakajima Y."/>
            <person name="Ito S."/>
            <person name="Kitakaze M."/>
            <person name="Iida T."/>
            <person name="Nakamura S."/>
        </authorList>
    </citation>
    <scope>NUCLEOTIDE SEQUENCE</scope>
    <source>
        <strain evidence="9">TC023</strain>
    </source>
</reference>
<keyword evidence="5 7" id="KW-1133">Transmembrane helix</keyword>
<proteinExistence type="inferred from homology"/>
<evidence type="ECO:0000256" key="2">
    <source>
        <dbReference type="ARBA" id="ARBA00022448"/>
    </source>
</evidence>
<evidence type="ECO:0000313" key="10">
    <source>
        <dbReference type="Proteomes" id="UP001432099"/>
    </source>
</evidence>
<evidence type="ECO:0000256" key="4">
    <source>
        <dbReference type="ARBA" id="ARBA00022692"/>
    </source>
</evidence>
<feature type="domain" description="ABC transmembrane type-1" evidence="8">
    <location>
        <begin position="73"/>
        <end position="261"/>
    </location>
</feature>
<evidence type="ECO:0000256" key="7">
    <source>
        <dbReference type="RuleBase" id="RU363032"/>
    </source>
</evidence>
<protein>
    <submittedName>
        <fullName evidence="9">ABC transporter permease</fullName>
    </submittedName>
</protein>
<name>A0ABN6ZFM0_9FIRM</name>
<dbReference type="PANTHER" id="PTHR30151">
    <property type="entry name" value="ALKANE SULFONATE ABC TRANSPORTER-RELATED, MEMBRANE SUBUNIT"/>
    <property type="match status" value="1"/>
</dbReference>
<evidence type="ECO:0000256" key="1">
    <source>
        <dbReference type="ARBA" id="ARBA00004651"/>
    </source>
</evidence>
<sequence length="272" mass="30356">MKKDSKGSAGYLSYLKNIKKEARHILWIQLLSCLIFLILWEVAATIGWIDDFFVSKPSAIWFLLIKYIETGEIFRHIGISLFETLIGLVIGTIGGLFIAICLWWSDKLAKIFDPFLVVLNALPKTALAPILIVWVGASMKGIIVIAVITSITVTIMSAYNYFVTVDPDKIKLMQSFGANKWQILTKLILPANGINMINLLKINIGMTWVGVIVGEFIASKAGIGYLIVYGGQVFKLNVVMMGVFVLSILTLIMYQGVNLLETYLRKKQSTKK</sequence>
<feature type="transmembrane region" description="Helical" evidence="7">
    <location>
        <begin position="116"/>
        <end position="136"/>
    </location>
</feature>
<accession>A0ABN6ZFM0</accession>
<evidence type="ECO:0000259" key="8">
    <source>
        <dbReference type="PROSITE" id="PS50928"/>
    </source>
</evidence>
<evidence type="ECO:0000256" key="6">
    <source>
        <dbReference type="ARBA" id="ARBA00023136"/>
    </source>
</evidence>
<dbReference type="CDD" id="cd06261">
    <property type="entry name" value="TM_PBP2"/>
    <property type="match status" value="1"/>
</dbReference>
<keyword evidence="4 7" id="KW-0812">Transmembrane</keyword>
<dbReference type="Proteomes" id="UP001432099">
    <property type="component" value="Chromosome"/>
</dbReference>